<dbReference type="AlphaFoldDB" id="A0AAV2BVY1"/>
<evidence type="ECO:0000256" key="3">
    <source>
        <dbReference type="ARBA" id="ARBA00022692"/>
    </source>
</evidence>
<evidence type="ECO:0000256" key="6">
    <source>
        <dbReference type="ARBA" id="ARBA00023136"/>
    </source>
</evidence>
<evidence type="ECO:0000313" key="12">
    <source>
        <dbReference type="EMBL" id="CAL1299819.1"/>
    </source>
</evidence>
<keyword evidence="5" id="KW-0406">Ion transport</keyword>
<dbReference type="Proteomes" id="UP001497382">
    <property type="component" value="Unassembled WGS sequence"/>
</dbReference>
<comment type="subcellular location">
    <subcellularLocation>
        <location evidence="1">Membrane</location>
        <topology evidence="1">Multi-pass membrane protein</topology>
    </subcellularLocation>
</comment>
<evidence type="ECO:0000256" key="10">
    <source>
        <dbReference type="ARBA" id="ARBA00023303"/>
    </source>
</evidence>
<keyword evidence="9" id="KW-1071">Ligand-gated ion channel</keyword>
<keyword evidence="2" id="KW-0813">Transport</keyword>
<evidence type="ECO:0000313" key="13">
    <source>
        <dbReference type="Proteomes" id="UP001497382"/>
    </source>
</evidence>
<dbReference type="EMBL" id="CAXIEN010000520">
    <property type="protein sequence ID" value="CAL1299819.1"/>
    <property type="molecule type" value="Genomic_DNA"/>
</dbReference>
<dbReference type="Gene3D" id="3.40.190.10">
    <property type="entry name" value="Periplasmic binding protein-like II"/>
    <property type="match status" value="1"/>
</dbReference>
<evidence type="ECO:0000256" key="9">
    <source>
        <dbReference type="ARBA" id="ARBA00023286"/>
    </source>
</evidence>
<keyword evidence="4" id="KW-1133">Transmembrane helix</keyword>
<proteinExistence type="predicted"/>
<gene>
    <name evidence="12" type="ORF">LARSCL_LOCUS21596</name>
</gene>
<dbReference type="InterPro" id="IPR019594">
    <property type="entry name" value="Glu/Gly-bd"/>
</dbReference>
<evidence type="ECO:0000256" key="4">
    <source>
        <dbReference type="ARBA" id="ARBA00022989"/>
    </source>
</evidence>
<feature type="domain" description="Ionotropic glutamate receptor L-glutamate and glycine-binding" evidence="11">
    <location>
        <begin position="61"/>
        <end position="121"/>
    </location>
</feature>
<comment type="caution">
    <text evidence="12">The sequence shown here is derived from an EMBL/GenBank/DDBJ whole genome shotgun (WGS) entry which is preliminary data.</text>
</comment>
<evidence type="ECO:0000256" key="8">
    <source>
        <dbReference type="ARBA" id="ARBA00023180"/>
    </source>
</evidence>
<dbReference type="Pfam" id="PF10613">
    <property type="entry name" value="Lig_chan-Glu_bd"/>
    <property type="match status" value="1"/>
</dbReference>
<evidence type="ECO:0000259" key="11">
    <source>
        <dbReference type="SMART" id="SM00918"/>
    </source>
</evidence>
<dbReference type="GO" id="GO:0015276">
    <property type="term" value="F:ligand-gated monoatomic ion channel activity"/>
    <property type="evidence" value="ECO:0007669"/>
    <property type="project" value="InterPro"/>
</dbReference>
<keyword evidence="8" id="KW-0325">Glycoprotein</keyword>
<evidence type="ECO:0000256" key="1">
    <source>
        <dbReference type="ARBA" id="ARBA00004141"/>
    </source>
</evidence>
<reference evidence="12 13" key="1">
    <citation type="submission" date="2024-04" db="EMBL/GenBank/DDBJ databases">
        <authorList>
            <person name="Rising A."/>
            <person name="Reimegard J."/>
            <person name="Sonavane S."/>
            <person name="Akerstrom W."/>
            <person name="Nylinder S."/>
            <person name="Hedman E."/>
            <person name="Kallberg Y."/>
        </authorList>
    </citation>
    <scope>NUCLEOTIDE SEQUENCE [LARGE SCALE GENOMIC DNA]</scope>
</reference>
<evidence type="ECO:0000256" key="7">
    <source>
        <dbReference type="ARBA" id="ARBA00023170"/>
    </source>
</evidence>
<dbReference type="GO" id="GO:0016020">
    <property type="term" value="C:membrane"/>
    <property type="evidence" value="ECO:0007669"/>
    <property type="project" value="UniProtKB-SubCell"/>
</dbReference>
<keyword evidence="7" id="KW-0675">Receptor</keyword>
<keyword evidence="13" id="KW-1185">Reference proteome</keyword>
<evidence type="ECO:0000256" key="5">
    <source>
        <dbReference type="ARBA" id="ARBA00023065"/>
    </source>
</evidence>
<dbReference type="SUPFAM" id="SSF53850">
    <property type="entry name" value="Periplasmic binding protein-like II"/>
    <property type="match status" value="1"/>
</dbReference>
<keyword evidence="3" id="KW-0812">Transmembrane</keyword>
<evidence type="ECO:0000256" key="2">
    <source>
        <dbReference type="ARBA" id="ARBA00022448"/>
    </source>
</evidence>
<keyword evidence="6" id="KW-0472">Membrane</keyword>
<protein>
    <recommendedName>
        <fullName evidence="11">Ionotropic glutamate receptor L-glutamate and glycine-binding domain-containing protein</fullName>
    </recommendedName>
</protein>
<accession>A0AAV2BVY1</accession>
<dbReference type="SMART" id="SM00918">
    <property type="entry name" value="Lig_chan-Glu_bd"/>
    <property type="match status" value="1"/>
</dbReference>
<name>A0AAV2BVY1_9ARAC</name>
<sequence length="164" mass="18242">MPKELKSNPPRNVVSKLAEGENVPFISTPEKDFLEVRDFVTAIKIIKETLKGFPNFIEWPPWSLIIPDGNGSRLDGVLKDVLGALSYSLKYHFEIQLQADHQYGSLQADGNFSGMLGALQQKEHIPLCQALLLAGVAGTSNDHPWPGTCYGSHLQRDCRRRLEG</sequence>
<organism evidence="12 13">
    <name type="scientific">Larinioides sclopetarius</name>
    <dbReference type="NCBI Taxonomy" id="280406"/>
    <lineage>
        <taxon>Eukaryota</taxon>
        <taxon>Metazoa</taxon>
        <taxon>Ecdysozoa</taxon>
        <taxon>Arthropoda</taxon>
        <taxon>Chelicerata</taxon>
        <taxon>Arachnida</taxon>
        <taxon>Araneae</taxon>
        <taxon>Araneomorphae</taxon>
        <taxon>Entelegynae</taxon>
        <taxon>Araneoidea</taxon>
        <taxon>Araneidae</taxon>
        <taxon>Larinioides</taxon>
    </lineage>
</organism>
<keyword evidence="10" id="KW-0407">Ion channel</keyword>